<dbReference type="Proteomes" id="UP001597092">
    <property type="component" value="Unassembled WGS sequence"/>
</dbReference>
<keyword evidence="3 5" id="KW-0560">Oxidoreductase</keyword>
<dbReference type="InterPro" id="IPR015590">
    <property type="entry name" value="Aldehyde_DH_dom"/>
</dbReference>
<dbReference type="FunFam" id="3.40.605.10:FF:000007">
    <property type="entry name" value="NAD/NADP-dependent betaine aldehyde dehydrogenase"/>
    <property type="match status" value="1"/>
</dbReference>
<evidence type="ECO:0000256" key="3">
    <source>
        <dbReference type="ARBA" id="ARBA00023002"/>
    </source>
</evidence>
<protein>
    <submittedName>
        <fullName evidence="7">Aldehyde dehydrogenase family protein</fullName>
    </submittedName>
</protein>
<dbReference type="PROSITE" id="PS00687">
    <property type="entry name" value="ALDEHYDE_DEHYDR_GLU"/>
    <property type="match status" value="1"/>
</dbReference>
<dbReference type="GO" id="GO:0016620">
    <property type="term" value="F:oxidoreductase activity, acting on the aldehyde or oxo group of donors, NAD or NADP as acceptor"/>
    <property type="evidence" value="ECO:0007669"/>
    <property type="project" value="UniProtKB-ARBA"/>
</dbReference>
<dbReference type="Gene3D" id="3.40.605.10">
    <property type="entry name" value="Aldehyde Dehydrogenase, Chain A, domain 1"/>
    <property type="match status" value="1"/>
</dbReference>
<sequence length="482" mass="50593">MESYELLIDGDRRSSSEAIHVANPATGETVGRVAKGDAADARAAIEAADAVTRAWEDRSPAEYERPLRAVADRVEADADDIAELLSKETGKCLATAEGEVAETAAQFRFYAGVTDKVRGDTVPTAPNRLNYTRRVPYGVTAHVVPWNYPLLLGTRGIASALATGNTVVVKPPTQAPLTTMWIGELLLEEFPDGVVNVVPGPGSEVGAELSANAGVDAITFTGSTGVGKGVLKSAAEHITPVDLELGGKAPSIVLPDADLENAARGVVAGIFSNAGQNCVATSRCLVHEAVHDDLVEKIVEKTERITLGPGTDPETDMGPVISERAREDVLSYVESAKEEGATLLTGGGVPDDPALAEGTFVEPTVFDDVDPSMTVACEEIFGPVLSVVPVESTEDAIAVANDSPYALAAAIWSERLDATRMADRLDHGLVAINTFPVSMPQSPWGGNKESGIGREGGLEGVEAFTTVDSVVVEFDGMEDPYR</sequence>
<evidence type="ECO:0000256" key="1">
    <source>
        <dbReference type="ARBA" id="ARBA00009986"/>
    </source>
</evidence>
<comment type="subunit">
    <text evidence="2">Homotetramer.</text>
</comment>
<dbReference type="RefSeq" id="WP_256308222.1">
    <property type="nucleotide sequence ID" value="NZ_JANHAW010000002.1"/>
</dbReference>
<feature type="active site" evidence="4">
    <location>
        <position position="244"/>
    </location>
</feature>
<dbReference type="InterPro" id="IPR016161">
    <property type="entry name" value="Ald_DH/histidinol_DH"/>
</dbReference>
<name>A0ABD6DPV5_9EURY</name>
<dbReference type="PROSITE" id="PS00070">
    <property type="entry name" value="ALDEHYDE_DEHYDR_CYS"/>
    <property type="match status" value="1"/>
</dbReference>
<dbReference type="CDD" id="cd07078">
    <property type="entry name" value="ALDH"/>
    <property type="match status" value="1"/>
</dbReference>
<dbReference type="Pfam" id="PF00171">
    <property type="entry name" value="Aldedh"/>
    <property type="match status" value="1"/>
</dbReference>
<evidence type="ECO:0000256" key="4">
    <source>
        <dbReference type="PROSITE-ProRule" id="PRU10007"/>
    </source>
</evidence>
<gene>
    <name evidence="7" type="ORF">ACFSAS_01540</name>
</gene>
<dbReference type="InterPro" id="IPR029510">
    <property type="entry name" value="Ald_DH_CS_GLU"/>
</dbReference>
<dbReference type="InterPro" id="IPR016162">
    <property type="entry name" value="Ald_DH_N"/>
</dbReference>
<reference evidence="7 8" key="1">
    <citation type="journal article" date="2019" name="Int. J. Syst. Evol. Microbiol.">
        <title>The Global Catalogue of Microorganisms (GCM) 10K type strain sequencing project: providing services to taxonomists for standard genome sequencing and annotation.</title>
        <authorList>
            <consortium name="The Broad Institute Genomics Platform"/>
            <consortium name="The Broad Institute Genome Sequencing Center for Infectious Disease"/>
            <person name="Wu L."/>
            <person name="Ma J."/>
        </authorList>
    </citation>
    <scope>NUCLEOTIDE SEQUENCE [LARGE SCALE GENOMIC DNA]</scope>
    <source>
        <strain evidence="7 8">CGMCC 1.10387</strain>
    </source>
</reference>
<evidence type="ECO:0000256" key="5">
    <source>
        <dbReference type="RuleBase" id="RU003345"/>
    </source>
</evidence>
<dbReference type="InterPro" id="IPR016160">
    <property type="entry name" value="Ald_DH_CS_CYS"/>
</dbReference>
<dbReference type="Gene3D" id="3.40.309.10">
    <property type="entry name" value="Aldehyde Dehydrogenase, Chain A, domain 2"/>
    <property type="match status" value="1"/>
</dbReference>
<dbReference type="PANTHER" id="PTHR11699">
    <property type="entry name" value="ALDEHYDE DEHYDROGENASE-RELATED"/>
    <property type="match status" value="1"/>
</dbReference>
<evidence type="ECO:0000313" key="8">
    <source>
        <dbReference type="Proteomes" id="UP001597092"/>
    </source>
</evidence>
<comment type="similarity">
    <text evidence="1 5">Belongs to the aldehyde dehydrogenase family.</text>
</comment>
<proteinExistence type="inferred from homology"/>
<evidence type="ECO:0000313" key="7">
    <source>
        <dbReference type="EMBL" id="MFD1684288.1"/>
    </source>
</evidence>
<dbReference type="EMBL" id="JBHUDP010000001">
    <property type="protein sequence ID" value="MFD1684288.1"/>
    <property type="molecule type" value="Genomic_DNA"/>
</dbReference>
<evidence type="ECO:0000259" key="6">
    <source>
        <dbReference type="Pfam" id="PF00171"/>
    </source>
</evidence>
<dbReference type="FunFam" id="3.40.309.10:FF:000009">
    <property type="entry name" value="Aldehyde dehydrogenase A"/>
    <property type="match status" value="1"/>
</dbReference>
<evidence type="ECO:0000256" key="2">
    <source>
        <dbReference type="ARBA" id="ARBA00011881"/>
    </source>
</evidence>
<comment type="caution">
    <text evidence="7">The sequence shown here is derived from an EMBL/GenBank/DDBJ whole genome shotgun (WGS) entry which is preliminary data.</text>
</comment>
<dbReference type="InterPro" id="IPR016163">
    <property type="entry name" value="Ald_DH_C"/>
</dbReference>
<dbReference type="SUPFAM" id="SSF53720">
    <property type="entry name" value="ALDH-like"/>
    <property type="match status" value="1"/>
</dbReference>
<keyword evidence="8" id="KW-1185">Reference proteome</keyword>
<dbReference type="AlphaFoldDB" id="A0ABD6DPV5"/>
<organism evidence="7 8">
    <name type="scientific">Halobellus litoreus</name>
    <dbReference type="NCBI Taxonomy" id="755310"/>
    <lineage>
        <taxon>Archaea</taxon>
        <taxon>Methanobacteriati</taxon>
        <taxon>Methanobacteriota</taxon>
        <taxon>Stenosarchaea group</taxon>
        <taxon>Halobacteria</taxon>
        <taxon>Halobacteriales</taxon>
        <taxon>Haloferacaceae</taxon>
        <taxon>Halobellus</taxon>
    </lineage>
</organism>
<feature type="domain" description="Aldehyde dehydrogenase" evidence="6">
    <location>
        <begin position="14"/>
        <end position="470"/>
    </location>
</feature>
<accession>A0ABD6DPV5</accession>